<organism evidence="2">
    <name type="scientific">Pseudomonas aeruginosa</name>
    <dbReference type="NCBI Taxonomy" id="287"/>
    <lineage>
        <taxon>Bacteria</taxon>
        <taxon>Pseudomonadati</taxon>
        <taxon>Pseudomonadota</taxon>
        <taxon>Gammaproteobacteria</taxon>
        <taxon>Pseudomonadales</taxon>
        <taxon>Pseudomonadaceae</taxon>
        <taxon>Pseudomonas</taxon>
    </lineage>
</organism>
<dbReference type="EMBL" id="KT454971">
    <property type="protein sequence ID" value="ALI59302.1"/>
    <property type="molecule type" value="Genomic_DNA"/>
</dbReference>
<reference evidence="2" key="1">
    <citation type="submission" date="2015-08" db="EMBL/GenBank/DDBJ databases">
        <title>Pseudomonas aeruginosa strain CCBH4851 chromosome region.</title>
        <authorList>
            <person name="Silveira M.C."/>
            <person name="Carvalho-Assef A.P.D."/>
            <person name="Albano R.M."/>
        </authorList>
    </citation>
    <scope>NUCLEOTIDE SEQUENCE</scope>
    <source>
        <strain evidence="2">CCBH4851</strain>
    </source>
</reference>
<dbReference type="InterPro" id="IPR026487">
    <property type="entry name" value="CHP04141"/>
</dbReference>
<sequence length="598" mass="66148">MANNKSPKRITLNVYLLKEPPAGVQSWTPKDFIASPIGSGGKPRQIGTDKFPLGPDGISGTLFVRKPLVETSPEWLSFVQSGLADDVNTSRWKNKSISAILVVQQSGRQFAIAFGYGRHLIEPRLIEDRFGIRVVLNSVLPDKIASIDRQTFDASPRISRTQTVKAAAVSDYMINAEQDLLRGLVGHTKSDYLEIFGSVIAGIDSFKASIPMELSGLGGFLKLALERSASKDYLNRDEDGHPSEFSWVENLLPVKDKDLISTLENQLWEALNSTERKNMWLAIPDIIDWSGITGFAYSNNAQDDEIDPVLDLDRFLSTLRSDATLETLKRRDIFLVLSDGSPLRSFSAFRCLYAEVRNKLGLFILNVGSWFKVESSFQTAVEGYFSSLPRKKFEAPFVEYQHDGEGSYNEDVCARAGGALAMLDRKLIRFGGSYDKIEVCDIYKPKIGNERGEFIHVKRGRGSSTLSHLFAQGFVASTLMVREAGFIQDVNSQLIAQSINPVLNPFEARGNDVVYAIVDGPASESLDIPFFSKVTLQNYGKTISSYGFQVKLMHIPESAVYLADVAKKAAEKLAKKKASAAKSKKAPSRGRASKKKVD</sequence>
<evidence type="ECO:0000256" key="1">
    <source>
        <dbReference type="SAM" id="MobiDB-lite"/>
    </source>
</evidence>
<evidence type="ECO:0000313" key="2">
    <source>
        <dbReference type="EMBL" id="ALI59302.1"/>
    </source>
</evidence>
<protein>
    <submittedName>
        <fullName evidence="2">Uncharacterized protein</fullName>
    </submittedName>
</protein>
<dbReference type="NCBIfam" id="TIGR04141">
    <property type="entry name" value="TIGR04141 family sporadically distributed protein"/>
    <property type="match status" value="1"/>
</dbReference>
<dbReference type="Pfam" id="PF19614">
    <property type="entry name" value="DUF6119"/>
    <property type="match status" value="1"/>
</dbReference>
<gene>
    <name evidence="2" type="ORF">CCBH4851_00602</name>
</gene>
<dbReference type="AlphaFoldDB" id="A0A0P0A7X3"/>
<proteinExistence type="predicted"/>
<accession>A0A0P0A7X3</accession>
<feature type="region of interest" description="Disordered" evidence="1">
    <location>
        <begin position="576"/>
        <end position="598"/>
    </location>
</feature>
<name>A0A0P0A7X3_PSEAI</name>
<dbReference type="RefSeq" id="WP_023123590.1">
    <property type="nucleotide sequence ID" value="NZ_CBDDSE010000001.1"/>
</dbReference>